<accession>A0A918DGW1</accession>
<proteinExistence type="predicted"/>
<keyword evidence="1" id="KW-1133">Transmembrane helix</keyword>
<keyword evidence="1" id="KW-0472">Membrane</keyword>
<protein>
    <submittedName>
        <fullName evidence="2">Uncharacterized protein</fullName>
    </submittedName>
</protein>
<dbReference type="Proteomes" id="UP000606935">
    <property type="component" value="Unassembled WGS sequence"/>
</dbReference>
<dbReference type="EMBL" id="BMLS01000001">
    <property type="protein sequence ID" value="GGO65826.1"/>
    <property type="molecule type" value="Genomic_DNA"/>
</dbReference>
<comment type="caution">
    <text evidence="2">The sequence shown here is derived from an EMBL/GenBank/DDBJ whole genome shotgun (WGS) entry which is preliminary data.</text>
</comment>
<dbReference type="AlphaFoldDB" id="A0A918DGW1"/>
<feature type="transmembrane region" description="Helical" evidence="1">
    <location>
        <begin position="72"/>
        <end position="94"/>
    </location>
</feature>
<name>A0A918DGW1_9ALTE</name>
<gene>
    <name evidence="2" type="ORF">GCM10010982_08560</name>
</gene>
<feature type="transmembrane region" description="Helical" evidence="1">
    <location>
        <begin position="41"/>
        <end position="60"/>
    </location>
</feature>
<reference evidence="2" key="1">
    <citation type="journal article" date="2014" name="Int. J. Syst. Evol. Microbiol.">
        <title>Complete genome sequence of Corynebacterium casei LMG S-19264T (=DSM 44701T), isolated from a smear-ripened cheese.</title>
        <authorList>
            <consortium name="US DOE Joint Genome Institute (JGI-PGF)"/>
            <person name="Walter F."/>
            <person name="Albersmeier A."/>
            <person name="Kalinowski J."/>
            <person name="Ruckert C."/>
        </authorList>
    </citation>
    <scope>NUCLEOTIDE SEQUENCE</scope>
    <source>
        <strain evidence="2">CGMCC 1.7086</strain>
    </source>
</reference>
<organism evidence="2 3">
    <name type="scientific">Bowmanella pacifica</name>
    <dbReference type="NCBI Taxonomy" id="502051"/>
    <lineage>
        <taxon>Bacteria</taxon>
        <taxon>Pseudomonadati</taxon>
        <taxon>Pseudomonadota</taxon>
        <taxon>Gammaproteobacteria</taxon>
        <taxon>Alteromonadales</taxon>
        <taxon>Alteromonadaceae</taxon>
        <taxon>Bowmanella</taxon>
    </lineage>
</organism>
<evidence type="ECO:0000313" key="3">
    <source>
        <dbReference type="Proteomes" id="UP000606935"/>
    </source>
</evidence>
<keyword evidence="1" id="KW-0812">Transmembrane</keyword>
<dbReference type="RefSeq" id="WP_188690760.1">
    <property type="nucleotide sequence ID" value="NZ_BMLS01000001.1"/>
</dbReference>
<evidence type="ECO:0000256" key="1">
    <source>
        <dbReference type="SAM" id="Phobius"/>
    </source>
</evidence>
<sequence>MKESSERDLQQLLAYSEQPNDEGFTDAVLSQVKHRRQSRKVMMVTACLSALLVILVTVCLSDENIWVPLKDFVLQSPYMLTATLITLVCSAFLLPSEKI</sequence>
<evidence type="ECO:0000313" key="2">
    <source>
        <dbReference type="EMBL" id="GGO65826.1"/>
    </source>
</evidence>
<reference evidence="2" key="2">
    <citation type="submission" date="2020-09" db="EMBL/GenBank/DDBJ databases">
        <authorList>
            <person name="Sun Q."/>
            <person name="Zhou Y."/>
        </authorList>
    </citation>
    <scope>NUCLEOTIDE SEQUENCE</scope>
    <source>
        <strain evidence="2">CGMCC 1.7086</strain>
    </source>
</reference>
<keyword evidence="3" id="KW-1185">Reference proteome</keyword>